<feature type="transmembrane region" description="Helical" evidence="6">
    <location>
        <begin position="191"/>
        <end position="210"/>
    </location>
</feature>
<sequence>HALEPPITNSHPLRRGALSLSLLLVKSTMVSKSSRGPGMTAGGSEAEEALLLPEHEVGDPAGAAPGNASVLGAVFNVSTSVVGAGIMSIPAAMRVLGVAPALALIVGVALLANVAVDFMLRYTRGTPSYAALMGGSFGRAGAKLLNVFIAFNCVGTLTVYLIIIGDVMSGPVGSGEAHAGVLPEWFGPHWWTGRDAVLVAAAVILLPLVLQKHVGTYPAARIEHSCLVRDRIGHSKT</sequence>
<keyword evidence="5 6" id="KW-0472">Membrane</keyword>
<evidence type="ECO:0000256" key="6">
    <source>
        <dbReference type="SAM" id="Phobius"/>
    </source>
</evidence>
<protein>
    <recommendedName>
        <fullName evidence="7">Amino acid transporter transmembrane domain-containing protein</fullName>
    </recommendedName>
</protein>
<keyword evidence="4 6" id="KW-1133">Transmembrane helix</keyword>
<evidence type="ECO:0000259" key="7">
    <source>
        <dbReference type="Pfam" id="PF01490"/>
    </source>
</evidence>
<keyword evidence="3" id="KW-0029">Amino-acid transport</keyword>
<dbReference type="InterPro" id="IPR013057">
    <property type="entry name" value="AA_transpt_TM"/>
</dbReference>
<reference evidence="8" key="5">
    <citation type="journal article" date="2021" name="G3 (Bethesda)">
        <title>Aegilops tauschii genome assembly Aet v5.0 features greater sequence contiguity and improved annotation.</title>
        <authorList>
            <person name="Wang L."/>
            <person name="Zhu T."/>
            <person name="Rodriguez J.C."/>
            <person name="Deal K.R."/>
            <person name="Dubcovsky J."/>
            <person name="McGuire P.E."/>
            <person name="Lux T."/>
            <person name="Spannagl M."/>
            <person name="Mayer K.F.X."/>
            <person name="Baldrich P."/>
            <person name="Meyers B.C."/>
            <person name="Huo N."/>
            <person name="Gu Y.Q."/>
            <person name="Zhou H."/>
            <person name="Devos K.M."/>
            <person name="Bennetzen J.L."/>
            <person name="Unver T."/>
            <person name="Budak H."/>
            <person name="Gulick P.J."/>
            <person name="Galiba G."/>
            <person name="Kalapos B."/>
            <person name="Nelson D.R."/>
            <person name="Li P."/>
            <person name="You F.M."/>
            <person name="Luo M.C."/>
            <person name="Dvorak J."/>
        </authorList>
    </citation>
    <scope>NUCLEOTIDE SEQUENCE [LARGE SCALE GENOMIC DNA]</scope>
    <source>
        <strain evidence="8">cv. AL8/78</strain>
    </source>
</reference>
<feature type="domain" description="Amino acid transporter transmembrane" evidence="7">
    <location>
        <begin position="67"/>
        <end position="174"/>
    </location>
</feature>
<evidence type="ECO:0000256" key="1">
    <source>
        <dbReference type="ARBA" id="ARBA00004141"/>
    </source>
</evidence>
<evidence type="ECO:0000256" key="2">
    <source>
        <dbReference type="ARBA" id="ARBA00022692"/>
    </source>
</evidence>
<comment type="subcellular location">
    <subcellularLocation>
        <location evidence="1">Membrane</location>
        <topology evidence="1">Multi-pass membrane protein</topology>
    </subcellularLocation>
</comment>
<keyword evidence="9" id="KW-1185">Reference proteome</keyword>
<feature type="transmembrane region" description="Helical" evidence="6">
    <location>
        <begin position="98"/>
        <end position="120"/>
    </location>
</feature>
<feature type="transmembrane region" description="Helical" evidence="6">
    <location>
        <begin position="141"/>
        <end position="163"/>
    </location>
</feature>
<evidence type="ECO:0000256" key="4">
    <source>
        <dbReference type="ARBA" id="ARBA00022989"/>
    </source>
</evidence>
<evidence type="ECO:0000313" key="9">
    <source>
        <dbReference type="Proteomes" id="UP000015105"/>
    </source>
</evidence>
<dbReference type="EnsemblPlants" id="AET3Gv20783500.10">
    <property type="protein sequence ID" value="AET3Gv20783500.10"/>
    <property type="gene ID" value="AET3Gv20783500"/>
</dbReference>
<dbReference type="Gramene" id="AET3Gv20783500.10">
    <property type="protein sequence ID" value="AET3Gv20783500.10"/>
    <property type="gene ID" value="AET3Gv20783500"/>
</dbReference>
<proteinExistence type="predicted"/>
<reference evidence="9" key="2">
    <citation type="journal article" date="2017" name="Nat. Plants">
        <title>The Aegilops tauschii genome reveals multiple impacts of transposons.</title>
        <authorList>
            <person name="Zhao G."/>
            <person name="Zou C."/>
            <person name="Li K."/>
            <person name="Wang K."/>
            <person name="Li T."/>
            <person name="Gao L."/>
            <person name="Zhang X."/>
            <person name="Wang H."/>
            <person name="Yang Z."/>
            <person name="Liu X."/>
            <person name="Jiang W."/>
            <person name="Mao L."/>
            <person name="Kong X."/>
            <person name="Jiao Y."/>
            <person name="Jia J."/>
        </authorList>
    </citation>
    <scope>NUCLEOTIDE SEQUENCE [LARGE SCALE GENOMIC DNA]</scope>
    <source>
        <strain evidence="9">cv. AL8/78</strain>
    </source>
</reference>
<dbReference type="Proteomes" id="UP000015105">
    <property type="component" value="Chromosome 3D"/>
</dbReference>
<dbReference type="GO" id="GO:0015179">
    <property type="term" value="F:L-amino acid transmembrane transporter activity"/>
    <property type="evidence" value="ECO:0007669"/>
    <property type="project" value="TreeGrafter"/>
</dbReference>
<keyword evidence="3" id="KW-0813">Transport</keyword>
<reference evidence="8" key="3">
    <citation type="journal article" date="2017" name="Nature">
        <title>Genome sequence of the progenitor of the wheat D genome Aegilops tauschii.</title>
        <authorList>
            <person name="Luo M.C."/>
            <person name="Gu Y.Q."/>
            <person name="Puiu D."/>
            <person name="Wang H."/>
            <person name="Twardziok S.O."/>
            <person name="Deal K.R."/>
            <person name="Huo N."/>
            <person name="Zhu T."/>
            <person name="Wang L."/>
            <person name="Wang Y."/>
            <person name="McGuire P.E."/>
            <person name="Liu S."/>
            <person name="Long H."/>
            <person name="Ramasamy R.K."/>
            <person name="Rodriguez J.C."/>
            <person name="Van S.L."/>
            <person name="Yuan L."/>
            <person name="Wang Z."/>
            <person name="Xia Z."/>
            <person name="Xiao L."/>
            <person name="Anderson O.D."/>
            <person name="Ouyang S."/>
            <person name="Liang Y."/>
            <person name="Zimin A.V."/>
            <person name="Pertea G."/>
            <person name="Qi P."/>
            <person name="Bennetzen J.L."/>
            <person name="Dai X."/>
            <person name="Dawson M.W."/>
            <person name="Muller H.G."/>
            <person name="Kugler K."/>
            <person name="Rivarola-Duarte L."/>
            <person name="Spannagl M."/>
            <person name="Mayer K.F.X."/>
            <person name="Lu F.H."/>
            <person name="Bevan M.W."/>
            <person name="Leroy P."/>
            <person name="Li P."/>
            <person name="You F.M."/>
            <person name="Sun Q."/>
            <person name="Liu Z."/>
            <person name="Lyons E."/>
            <person name="Wicker T."/>
            <person name="Salzberg S.L."/>
            <person name="Devos K.M."/>
            <person name="Dvorak J."/>
        </authorList>
    </citation>
    <scope>NUCLEOTIDE SEQUENCE [LARGE SCALE GENOMIC DNA]</scope>
    <source>
        <strain evidence="8">cv. AL8/78</strain>
    </source>
</reference>
<dbReference type="PANTHER" id="PTHR22950">
    <property type="entry name" value="AMINO ACID TRANSPORTER"/>
    <property type="match status" value="1"/>
</dbReference>
<accession>A0A453FU97</accession>
<evidence type="ECO:0000313" key="8">
    <source>
        <dbReference type="EnsemblPlants" id="AET3Gv20783500.10"/>
    </source>
</evidence>
<dbReference type="PANTHER" id="PTHR22950:SF323">
    <property type="entry name" value="AMINO ACID TRANSPORTER AVT6C"/>
    <property type="match status" value="1"/>
</dbReference>
<name>A0A453FU97_AEGTS</name>
<reference evidence="9" key="1">
    <citation type="journal article" date="2014" name="Science">
        <title>Ancient hybridizations among the ancestral genomes of bread wheat.</title>
        <authorList>
            <consortium name="International Wheat Genome Sequencing Consortium,"/>
            <person name="Marcussen T."/>
            <person name="Sandve S.R."/>
            <person name="Heier L."/>
            <person name="Spannagl M."/>
            <person name="Pfeifer M."/>
            <person name="Jakobsen K.S."/>
            <person name="Wulff B.B."/>
            <person name="Steuernagel B."/>
            <person name="Mayer K.F."/>
            <person name="Olsen O.A."/>
        </authorList>
    </citation>
    <scope>NUCLEOTIDE SEQUENCE [LARGE SCALE GENOMIC DNA]</scope>
    <source>
        <strain evidence="9">cv. AL8/78</strain>
    </source>
</reference>
<dbReference type="GO" id="GO:0031090">
    <property type="term" value="C:organelle membrane"/>
    <property type="evidence" value="ECO:0007669"/>
    <property type="project" value="UniProtKB-ARBA"/>
</dbReference>
<dbReference type="AlphaFoldDB" id="A0A453FU97"/>
<keyword evidence="2 6" id="KW-0812">Transmembrane</keyword>
<evidence type="ECO:0000256" key="5">
    <source>
        <dbReference type="ARBA" id="ARBA00023136"/>
    </source>
</evidence>
<dbReference type="Pfam" id="PF01490">
    <property type="entry name" value="Aa_trans"/>
    <property type="match status" value="1"/>
</dbReference>
<reference evidence="8" key="4">
    <citation type="submission" date="2019-03" db="UniProtKB">
        <authorList>
            <consortium name="EnsemblPlants"/>
        </authorList>
    </citation>
    <scope>IDENTIFICATION</scope>
</reference>
<organism evidence="8 9">
    <name type="scientific">Aegilops tauschii subsp. strangulata</name>
    <name type="common">Goatgrass</name>
    <dbReference type="NCBI Taxonomy" id="200361"/>
    <lineage>
        <taxon>Eukaryota</taxon>
        <taxon>Viridiplantae</taxon>
        <taxon>Streptophyta</taxon>
        <taxon>Embryophyta</taxon>
        <taxon>Tracheophyta</taxon>
        <taxon>Spermatophyta</taxon>
        <taxon>Magnoliopsida</taxon>
        <taxon>Liliopsida</taxon>
        <taxon>Poales</taxon>
        <taxon>Poaceae</taxon>
        <taxon>BOP clade</taxon>
        <taxon>Pooideae</taxon>
        <taxon>Triticodae</taxon>
        <taxon>Triticeae</taxon>
        <taxon>Triticinae</taxon>
        <taxon>Aegilops</taxon>
    </lineage>
</organism>
<evidence type="ECO:0000256" key="3">
    <source>
        <dbReference type="ARBA" id="ARBA00022970"/>
    </source>
</evidence>